<dbReference type="EMBL" id="BLXT01008617">
    <property type="protein sequence ID" value="GFO50605.1"/>
    <property type="molecule type" value="Genomic_DNA"/>
</dbReference>
<reference evidence="1 2" key="1">
    <citation type="journal article" date="2021" name="Elife">
        <title>Chloroplast acquisition without the gene transfer in kleptoplastic sea slugs, Plakobranchus ocellatus.</title>
        <authorList>
            <person name="Maeda T."/>
            <person name="Takahashi S."/>
            <person name="Yoshida T."/>
            <person name="Shimamura S."/>
            <person name="Takaki Y."/>
            <person name="Nagai Y."/>
            <person name="Toyoda A."/>
            <person name="Suzuki Y."/>
            <person name="Arimoto A."/>
            <person name="Ishii H."/>
            <person name="Satoh N."/>
            <person name="Nishiyama T."/>
            <person name="Hasebe M."/>
            <person name="Maruyama T."/>
            <person name="Minagawa J."/>
            <person name="Obokata J."/>
            <person name="Shigenobu S."/>
        </authorList>
    </citation>
    <scope>NUCLEOTIDE SEQUENCE [LARGE SCALE GENOMIC DNA]</scope>
</reference>
<organism evidence="1 2">
    <name type="scientific">Plakobranchus ocellatus</name>
    <dbReference type="NCBI Taxonomy" id="259542"/>
    <lineage>
        <taxon>Eukaryota</taxon>
        <taxon>Metazoa</taxon>
        <taxon>Spiralia</taxon>
        <taxon>Lophotrochozoa</taxon>
        <taxon>Mollusca</taxon>
        <taxon>Gastropoda</taxon>
        <taxon>Heterobranchia</taxon>
        <taxon>Euthyneura</taxon>
        <taxon>Panpulmonata</taxon>
        <taxon>Sacoglossa</taxon>
        <taxon>Placobranchoidea</taxon>
        <taxon>Plakobranchidae</taxon>
        <taxon>Plakobranchus</taxon>
    </lineage>
</organism>
<comment type="caution">
    <text evidence="1">The sequence shown here is derived from an EMBL/GenBank/DDBJ whole genome shotgun (WGS) entry which is preliminary data.</text>
</comment>
<sequence>MTLDFIVLTLYINFVPSQLFCNHKRQDDVIRGYISSDRSLVLLTGLEEMKIHSLNSKS</sequence>
<keyword evidence="2" id="KW-1185">Reference proteome</keyword>
<feature type="non-terminal residue" evidence="1">
    <location>
        <position position="58"/>
    </location>
</feature>
<dbReference type="Proteomes" id="UP000735302">
    <property type="component" value="Unassembled WGS sequence"/>
</dbReference>
<evidence type="ECO:0000313" key="1">
    <source>
        <dbReference type="EMBL" id="GFO50605.1"/>
    </source>
</evidence>
<gene>
    <name evidence="1" type="ORF">PoB_007711000</name>
</gene>
<accession>A0AAV4E2H5</accession>
<evidence type="ECO:0000313" key="2">
    <source>
        <dbReference type="Proteomes" id="UP000735302"/>
    </source>
</evidence>
<protein>
    <submittedName>
        <fullName evidence="1">Uncharacterized protein</fullName>
    </submittedName>
</protein>
<dbReference type="AlphaFoldDB" id="A0AAV4E2H5"/>
<name>A0AAV4E2H5_9GAST</name>
<proteinExistence type="predicted"/>